<keyword evidence="1" id="KW-0472">Membrane</keyword>
<dbReference type="OrthoDB" id="1029639at2759"/>
<dbReference type="PANTHER" id="PTHR46980:SF2">
    <property type="entry name" value="TRICALBIN-1-RELATED"/>
    <property type="match status" value="1"/>
</dbReference>
<keyword evidence="1" id="KW-0812">Transmembrane</keyword>
<gene>
    <name evidence="2" type="ORF">PUNSTDRAFT_26447</name>
</gene>
<feature type="non-terminal residue" evidence="2">
    <location>
        <position position="73"/>
    </location>
</feature>
<reference evidence="3" key="1">
    <citation type="journal article" date="2012" name="Science">
        <title>The Paleozoic origin of enzymatic lignin decomposition reconstructed from 31 fungal genomes.</title>
        <authorList>
            <person name="Floudas D."/>
            <person name="Binder M."/>
            <person name="Riley R."/>
            <person name="Barry K."/>
            <person name="Blanchette R.A."/>
            <person name="Henrissat B."/>
            <person name="Martinez A.T."/>
            <person name="Otillar R."/>
            <person name="Spatafora J.W."/>
            <person name="Yadav J.S."/>
            <person name="Aerts A."/>
            <person name="Benoit I."/>
            <person name="Boyd A."/>
            <person name="Carlson A."/>
            <person name="Copeland A."/>
            <person name="Coutinho P.M."/>
            <person name="de Vries R.P."/>
            <person name="Ferreira P."/>
            <person name="Findley K."/>
            <person name="Foster B."/>
            <person name="Gaskell J."/>
            <person name="Glotzer D."/>
            <person name="Gorecki P."/>
            <person name="Heitman J."/>
            <person name="Hesse C."/>
            <person name="Hori C."/>
            <person name="Igarashi K."/>
            <person name="Jurgens J.A."/>
            <person name="Kallen N."/>
            <person name="Kersten P."/>
            <person name="Kohler A."/>
            <person name="Kuees U."/>
            <person name="Kumar T.K.A."/>
            <person name="Kuo A."/>
            <person name="LaButti K."/>
            <person name="Larrondo L.F."/>
            <person name="Lindquist E."/>
            <person name="Ling A."/>
            <person name="Lombard V."/>
            <person name="Lucas S."/>
            <person name="Lundell T."/>
            <person name="Martin R."/>
            <person name="McLaughlin D.J."/>
            <person name="Morgenstern I."/>
            <person name="Morin E."/>
            <person name="Murat C."/>
            <person name="Nagy L.G."/>
            <person name="Nolan M."/>
            <person name="Ohm R.A."/>
            <person name="Patyshakuliyeva A."/>
            <person name="Rokas A."/>
            <person name="Ruiz-Duenas F.J."/>
            <person name="Sabat G."/>
            <person name="Salamov A."/>
            <person name="Samejima M."/>
            <person name="Schmutz J."/>
            <person name="Slot J.C."/>
            <person name="St John F."/>
            <person name="Stenlid J."/>
            <person name="Sun H."/>
            <person name="Sun S."/>
            <person name="Syed K."/>
            <person name="Tsang A."/>
            <person name="Wiebenga A."/>
            <person name="Young D."/>
            <person name="Pisabarro A."/>
            <person name="Eastwood D.C."/>
            <person name="Martin F."/>
            <person name="Cullen D."/>
            <person name="Grigoriev I.V."/>
            <person name="Hibbett D.S."/>
        </authorList>
    </citation>
    <scope>NUCLEOTIDE SEQUENCE [LARGE SCALE GENOMIC DNA]</scope>
    <source>
        <strain evidence="3">HHB-11173 SS5</strain>
    </source>
</reference>
<dbReference type="GeneID" id="18882036"/>
<proteinExistence type="predicted"/>
<dbReference type="InterPro" id="IPR052455">
    <property type="entry name" value="Tricalbin_domain"/>
</dbReference>
<dbReference type="eggNOG" id="KOG1012">
    <property type="taxonomic scope" value="Eukaryota"/>
</dbReference>
<sequence length="73" mass="8569">IPDWYKVGWRAVSGIDDGPLDDDEARDKTVLEMFVAEQFYGDWYHNAALIFFAVFTSHFLTRFGFGWGWLFIL</sequence>
<dbReference type="RefSeq" id="XP_007389319.1">
    <property type="nucleotide sequence ID" value="XM_007389257.1"/>
</dbReference>
<organism evidence="2 3">
    <name type="scientific">Punctularia strigosozonata (strain HHB-11173)</name>
    <name type="common">White-rot fungus</name>
    <dbReference type="NCBI Taxonomy" id="741275"/>
    <lineage>
        <taxon>Eukaryota</taxon>
        <taxon>Fungi</taxon>
        <taxon>Dikarya</taxon>
        <taxon>Basidiomycota</taxon>
        <taxon>Agaricomycotina</taxon>
        <taxon>Agaricomycetes</taxon>
        <taxon>Corticiales</taxon>
        <taxon>Punctulariaceae</taxon>
        <taxon>Punctularia</taxon>
    </lineage>
</organism>
<dbReference type="KEGG" id="psq:PUNSTDRAFT_26447"/>
<dbReference type="PANTHER" id="PTHR46980">
    <property type="entry name" value="TRICALBIN-1-RELATED"/>
    <property type="match status" value="1"/>
</dbReference>
<dbReference type="EMBL" id="JH687564">
    <property type="protein sequence ID" value="EIN03452.1"/>
    <property type="molecule type" value="Genomic_DNA"/>
</dbReference>
<feature type="non-terminal residue" evidence="2">
    <location>
        <position position="1"/>
    </location>
</feature>
<evidence type="ECO:0000256" key="1">
    <source>
        <dbReference type="SAM" id="Phobius"/>
    </source>
</evidence>
<evidence type="ECO:0000313" key="3">
    <source>
        <dbReference type="Proteomes" id="UP000054196"/>
    </source>
</evidence>
<name>R7S0X9_PUNST</name>
<dbReference type="HOGENOM" id="CLU_2711733_0_0_1"/>
<feature type="transmembrane region" description="Helical" evidence="1">
    <location>
        <begin position="47"/>
        <end position="72"/>
    </location>
</feature>
<dbReference type="Proteomes" id="UP000054196">
    <property type="component" value="Unassembled WGS sequence"/>
</dbReference>
<accession>R7S0X9</accession>
<protein>
    <submittedName>
        <fullName evidence="2">Uncharacterized protein</fullName>
    </submittedName>
</protein>
<evidence type="ECO:0000313" key="2">
    <source>
        <dbReference type="EMBL" id="EIN03452.1"/>
    </source>
</evidence>
<keyword evidence="3" id="KW-1185">Reference proteome</keyword>
<keyword evidence="1" id="KW-1133">Transmembrane helix</keyword>
<dbReference type="AlphaFoldDB" id="R7S0X9"/>